<reference evidence="1 2" key="1">
    <citation type="journal article" date="2024" name="G3 (Bethesda)">
        <title>Genome assembly of Hibiscus sabdariffa L. provides insights into metabolisms of medicinal natural products.</title>
        <authorList>
            <person name="Kim T."/>
        </authorList>
    </citation>
    <scope>NUCLEOTIDE SEQUENCE [LARGE SCALE GENOMIC DNA]</scope>
    <source>
        <strain evidence="1">TK-2024</strain>
        <tissue evidence="1">Old leaves</tissue>
    </source>
</reference>
<gene>
    <name evidence="1" type="ORF">V6N12_056609</name>
</gene>
<dbReference type="EMBL" id="JBBPBM010000045">
    <property type="protein sequence ID" value="KAK8522916.1"/>
    <property type="molecule type" value="Genomic_DNA"/>
</dbReference>
<comment type="caution">
    <text evidence="1">The sequence shown here is derived from an EMBL/GenBank/DDBJ whole genome shotgun (WGS) entry which is preliminary data.</text>
</comment>
<evidence type="ECO:0000313" key="1">
    <source>
        <dbReference type="EMBL" id="KAK8522916.1"/>
    </source>
</evidence>
<name>A0ABR2CT10_9ROSI</name>
<sequence>MIDKIAATLPPRPQYGTDLPGWRWEERRHFTLGSTYDFFNEWRGADTFLLIQSVEFVNLDSVYFGGN</sequence>
<proteinExistence type="predicted"/>
<accession>A0ABR2CT10</accession>
<keyword evidence="2" id="KW-1185">Reference proteome</keyword>
<organism evidence="1 2">
    <name type="scientific">Hibiscus sabdariffa</name>
    <name type="common">roselle</name>
    <dbReference type="NCBI Taxonomy" id="183260"/>
    <lineage>
        <taxon>Eukaryota</taxon>
        <taxon>Viridiplantae</taxon>
        <taxon>Streptophyta</taxon>
        <taxon>Embryophyta</taxon>
        <taxon>Tracheophyta</taxon>
        <taxon>Spermatophyta</taxon>
        <taxon>Magnoliopsida</taxon>
        <taxon>eudicotyledons</taxon>
        <taxon>Gunneridae</taxon>
        <taxon>Pentapetalae</taxon>
        <taxon>rosids</taxon>
        <taxon>malvids</taxon>
        <taxon>Malvales</taxon>
        <taxon>Malvaceae</taxon>
        <taxon>Malvoideae</taxon>
        <taxon>Hibiscus</taxon>
    </lineage>
</organism>
<protein>
    <submittedName>
        <fullName evidence="1">Uncharacterized protein</fullName>
    </submittedName>
</protein>
<dbReference type="Proteomes" id="UP001472677">
    <property type="component" value="Unassembled WGS sequence"/>
</dbReference>
<evidence type="ECO:0000313" key="2">
    <source>
        <dbReference type="Proteomes" id="UP001472677"/>
    </source>
</evidence>